<keyword evidence="6 10" id="KW-0472">Membrane</keyword>
<feature type="compositionally biased region" description="Basic and acidic residues" evidence="9">
    <location>
        <begin position="469"/>
        <end position="486"/>
    </location>
</feature>
<proteinExistence type="predicted"/>
<feature type="coiled-coil region" evidence="8">
    <location>
        <begin position="68"/>
        <end position="106"/>
    </location>
</feature>
<feature type="compositionally biased region" description="Polar residues" evidence="9">
    <location>
        <begin position="165"/>
        <end position="177"/>
    </location>
</feature>
<keyword evidence="5" id="KW-0406">Ion transport</keyword>
<feature type="transmembrane region" description="Helical" evidence="10">
    <location>
        <begin position="38"/>
        <end position="64"/>
    </location>
</feature>
<keyword evidence="4 10" id="KW-1133">Transmembrane helix</keyword>
<evidence type="ECO:0000256" key="2">
    <source>
        <dbReference type="ARBA" id="ARBA00022448"/>
    </source>
</evidence>
<dbReference type="GO" id="GO:0015271">
    <property type="term" value="F:outward rectifier potassium channel activity"/>
    <property type="evidence" value="ECO:0007669"/>
    <property type="project" value="TreeGrafter"/>
</dbReference>
<dbReference type="Gene3D" id="1.10.287.70">
    <property type="match status" value="1"/>
</dbReference>
<protein>
    <recommendedName>
        <fullName evidence="11">Potassium channel domain-containing protein</fullName>
    </recommendedName>
</protein>
<dbReference type="Pfam" id="PF07885">
    <property type="entry name" value="Ion_trans_2"/>
    <property type="match status" value="1"/>
</dbReference>
<reference evidence="12" key="1">
    <citation type="submission" date="2021-01" db="EMBL/GenBank/DDBJ databases">
        <authorList>
            <person name="Corre E."/>
            <person name="Pelletier E."/>
            <person name="Niang G."/>
            <person name="Scheremetjew M."/>
            <person name="Finn R."/>
            <person name="Kale V."/>
            <person name="Holt S."/>
            <person name="Cochrane G."/>
            <person name="Meng A."/>
            <person name="Brown T."/>
            <person name="Cohen L."/>
        </authorList>
    </citation>
    <scope>NUCLEOTIDE SEQUENCE</scope>
    <source>
        <strain evidence="12">GSO104</strain>
    </source>
</reference>
<organism evidence="12">
    <name type="scientific">Ditylum brightwellii</name>
    <dbReference type="NCBI Taxonomy" id="49249"/>
    <lineage>
        <taxon>Eukaryota</taxon>
        <taxon>Sar</taxon>
        <taxon>Stramenopiles</taxon>
        <taxon>Ochrophyta</taxon>
        <taxon>Bacillariophyta</taxon>
        <taxon>Mediophyceae</taxon>
        <taxon>Lithodesmiophycidae</taxon>
        <taxon>Lithodesmiales</taxon>
        <taxon>Lithodesmiaceae</taxon>
        <taxon>Ditylum</taxon>
    </lineage>
</organism>
<evidence type="ECO:0000256" key="5">
    <source>
        <dbReference type="ARBA" id="ARBA00023065"/>
    </source>
</evidence>
<dbReference type="AlphaFoldDB" id="A0A7S4SDX6"/>
<dbReference type="InterPro" id="IPR003280">
    <property type="entry name" value="2pore_dom_K_chnl"/>
</dbReference>
<keyword evidence="7" id="KW-0407">Ion channel</keyword>
<name>A0A7S4SDX6_9STRA</name>
<comment type="subcellular location">
    <subcellularLocation>
        <location evidence="1">Membrane</location>
        <topology evidence="1">Multi-pass membrane protein</topology>
    </subcellularLocation>
</comment>
<feature type="domain" description="Potassium channel" evidence="11">
    <location>
        <begin position="6"/>
        <end position="63"/>
    </location>
</feature>
<feature type="compositionally biased region" description="Polar residues" evidence="9">
    <location>
        <begin position="217"/>
        <end position="230"/>
    </location>
</feature>
<dbReference type="PANTHER" id="PTHR11003">
    <property type="entry name" value="POTASSIUM CHANNEL, SUBFAMILY K"/>
    <property type="match status" value="1"/>
</dbReference>
<dbReference type="GO" id="GO:0030322">
    <property type="term" value="P:stabilization of membrane potential"/>
    <property type="evidence" value="ECO:0007669"/>
    <property type="project" value="TreeGrafter"/>
</dbReference>
<dbReference type="GO" id="GO:0022841">
    <property type="term" value="F:potassium ion leak channel activity"/>
    <property type="evidence" value="ECO:0007669"/>
    <property type="project" value="TreeGrafter"/>
</dbReference>
<feature type="compositionally biased region" description="Low complexity" evidence="9">
    <location>
        <begin position="206"/>
        <end position="216"/>
    </location>
</feature>
<keyword evidence="2" id="KW-0813">Transport</keyword>
<dbReference type="SUPFAM" id="SSF81324">
    <property type="entry name" value="Voltage-gated potassium channels"/>
    <property type="match status" value="1"/>
</dbReference>
<evidence type="ECO:0000256" key="9">
    <source>
        <dbReference type="SAM" id="MobiDB-lite"/>
    </source>
</evidence>
<evidence type="ECO:0000256" key="4">
    <source>
        <dbReference type="ARBA" id="ARBA00022989"/>
    </source>
</evidence>
<evidence type="ECO:0000259" key="11">
    <source>
        <dbReference type="Pfam" id="PF07885"/>
    </source>
</evidence>
<gene>
    <name evidence="12" type="ORF">DBRI00130_LOCUS33588</name>
</gene>
<sequence length="520" mass="57344">MVVGKIEGWTVIESLYFSVVSLTTVGFGDYYPTREASVWFCVFWLPFSVGFMSLYLGSVAHFYIQLSNNNVQRLERTMRRRIKRAKERAKKERAEALERATRAAEQGSVSIQLGGDNVAVEYDEKKLGVPQDLPAHLKKKGNRRLGFQYLPSGDVSDGSGDEVKNNGSISNLANTENGGRAALFGSPEAAAQPGENRRERIRKNSLLRSSTGSLSTDNVGSIKENNGASSMQVANDFSQKDKEHPRPHGTTMETMTDVLRAVHAHVDDIPSRNSTAGSVPGDVSSMILKTDMLNGADAVFMSLKPNSTMGVGMASGRTHTNEKKPPFALRVLVQERMAKIVAADIAGYQSHVEIKENTLSVTIDNLKVTADKWMIPRRARKAFRAVAFEALYFVGEHGLITRGADALFDLTPFEFHGLFGPLLAAMGDADTMDSWLARTHVLADTDLNTPYSSGTGSDIEDDEELECNPHMEKVAKEHDRQRRKSDAYFPSSYTRRNVPGNAFTNSEKKTLRSSSSSIYE</sequence>
<dbReference type="GO" id="GO:0005886">
    <property type="term" value="C:plasma membrane"/>
    <property type="evidence" value="ECO:0007669"/>
    <property type="project" value="TreeGrafter"/>
</dbReference>
<evidence type="ECO:0000313" key="12">
    <source>
        <dbReference type="EMBL" id="CAE4642598.1"/>
    </source>
</evidence>
<evidence type="ECO:0000256" key="1">
    <source>
        <dbReference type="ARBA" id="ARBA00004141"/>
    </source>
</evidence>
<evidence type="ECO:0000256" key="7">
    <source>
        <dbReference type="ARBA" id="ARBA00023303"/>
    </source>
</evidence>
<evidence type="ECO:0000256" key="6">
    <source>
        <dbReference type="ARBA" id="ARBA00023136"/>
    </source>
</evidence>
<dbReference type="PANTHER" id="PTHR11003:SF291">
    <property type="entry name" value="IP11374P"/>
    <property type="match status" value="1"/>
</dbReference>
<keyword evidence="8" id="KW-0175">Coiled coil</keyword>
<feature type="transmembrane region" description="Helical" evidence="10">
    <location>
        <begin position="14"/>
        <end position="31"/>
    </location>
</feature>
<evidence type="ECO:0000256" key="3">
    <source>
        <dbReference type="ARBA" id="ARBA00022692"/>
    </source>
</evidence>
<evidence type="ECO:0000256" key="10">
    <source>
        <dbReference type="SAM" id="Phobius"/>
    </source>
</evidence>
<feature type="region of interest" description="Disordered" evidence="9">
    <location>
        <begin position="149"/>
        <end position="230"/>
    </location>
</feature>
<dbReference type="EMBL" id="HBNS01043244">
    <property type="protein sequence ID" value="CAE4642598.1"/>
    <property type="molecule type" value="Transcribed_RNA"/>
</dbReference>
<keyword evidence="3 10" id="KW-0812">Transmembrane</keyword>
<dbReference type="InterPro" id="IPR013099">
    <property type="entry name" value="K_chnl_dom"/>
</dbReference>
<evidence type="ECO:0000256" key="8">
    <source>
        <dbReference type="SAM" id="Coils"/>
    </source>
</evidence>
<accession>A0A7S4SDX6</accession>
<feature type="region of interest" description="Disordered" evidence="9">
    <location>
        <begin position="469"/>
        <end position="520"/>
    </location>
</feature>